<evidence type="ECO:0000313" key="9">
    <source>
        <dbReference type="Ensembl" id="ENSHHUP00000072667.1"/>
    </source>
</evidence>
<dbReference type="GO" id="GO:0046546">
    <property type="term" value="P:development of primary male sexual characteristics"/>
    <property type="evidence" value="ECO:0007669"/>
    <property type="project" value="Ensembl"/>
</dbReference>
<reference evidence="9" key="3">
    <citation type="submission" date="2025-09" db="UniProtKB">
        <authorList>
            <consortium name="Ensembl"/>
        </authorList>
    </citation>
    <scope>IDENTIFICATION</scope>
</reference>
<keyword evidence="2" id="KW-0964">Secreted</keyword>
<accession>A0A4W5Q9E4</accession>
<evidence type="ECO:0000256" key="1">
    <source>
        <dbReference type="ARBA" id="ARBA00004613"/>
    </source>
</evidence>
<dbReference type="PANTHER" id="PTHR15009">
    <property type="entry name" value="MUELLERIAN-INHIBITING FACTOR"/>
    <property type="match status" value="1"/>
</dbReference>
<dbReference type="InterPro" id="IPR029034">
    <property type="entry name" value="Cystine-knot_cytokine"/>
</dbReference>
<dbReference type="Proteomes" id="UP000314982">
    <property type="component" value="Unassembled WGS sequence"/>
</dbReference>
<dbReference type="GO" id="GO:0048240">
    <property type="term" value="P:sperm capacitation"/>
    <property type="evidence" value="ECO:0007669"/>
    <property type="project" value="Ensembl"/>
</dbReference>
<dbReference type="STRING" id="62062.ENSHHUP00000072667"/>
<evidence type="ECO:0000256" key="6">
    <source>
        <dbReference type="SAM" id="MobiDB-lite"/>
    </source>
</evidence>
<dbReference type="Ensembl" id="ENSHHUT00000075069.1">
    <property type="protein sequence ID" value="ENSHHUP00000072667.1"/>
    <property type="gene ID" value="ENSHHUG00000042652.1"/>
</dbReference>
<dbReference type="GO" id="GO:2000354">
    <property type="term" value="P:regulation of ovarian follicle development"/>
    <property type="evidence" value="ECO:0007669"/>
    <property type="project" value="Ensembl"/>
</dbReference>
<dbReference type="PANTHER" id="PTHR15009:SF4">
    <property type="entry name" value="MUELLERIAN-INHIBITING FACTOR"/>
    <property type="match status" value="1"/>
</dbReference>
<dbReference type="AlphaFoldDB" id="A0A4W5Q9E4"/>
<evidence type="ECO:0000256" key="4">
    <source>
        <dbReference type="ARBA" id="ARBA00022782"/>
    </source>
</evidence>
<dbReference type="GO" id="GO:0005576">
    <property type="term" value="C:extracellular region"/>
    <property type="evidence" value="ECO:0007669"/>
    <property type="project" value="UniProtKB-SubCell"/>
</dbReference>
<feature type="region of interest" description="Disordered" evidence="6">
    <location>
        <begin position="29"/>
        <end position="56"/>
    </location>
</feature>
<evidence type="ECO:0000256" key="3">
    <source>
        <dbReference type="ARBA" id="ARBA00022729"/>
    </source>
</evidence>
<feature type="signal peptide" evidence="7">
    <location>
        <begin position="1"/>
        <end position="19"/>
    </location>
</feature>
<dbReference type="Pfam" id="PF04709">
    <property type="entry name" value="AMH_N"/>
    <property type="match status" value="1"/>
</dbReference>
<dbReference type="GeneTree" id="ENSGT00390000006337"/>
<dbReference type="InterPro" id="IPR021203">
    <property type="entry name" value="Muellerian-inhibiting_factor"/>
</dbReference>
<dbReference type="InterPro" id="IPR001839">
    <property type="entry name" value="TGF-b_C"/>
</dbReference>
<keyword evidence="3 7" id="KW-0732">Signal</keyword>
<dbReference type="CDD" id="cd13757">
    <property type="entry name" value="TGF_beta_AMH"/>
    <property type="match status" value="1"/>
</dbReference>
<dbReference type="GO" id="GO:1905939">
    <property type="term" value="P:regulation of gonad development"/>
    <property type="evidence" value="ECO:0007669"/>
    <property type="project" value="Ensembl"/>
</dbReference>
<dbReference type="InterPro" id="IPR006799">
    <property type="entry name" value="AMH_N"/>
</dbReference>
<dbReference type="Gene3D" id="2.10.90.10">
    <property type="entry name" value="Cystine-knot cytokines"/>
    <property type="match status" value="1"/>
</dbReference>
<keyword evidence="10" id="KW-1185">Reference proteome</keyword>
<reference evidence="9" key="2">
    <citation type="submission" date="2025-08" db="UniProtKB">
        <authorList>
            <consortium name="Ensembl"/>
        </authorList>
    </citation>
    <scope>IDENTIFICATION</scope>
</reference>
<name>A0A4W5Q9E4_9TELE</name>
<evidence type="ECO:0000313" key="10">
    <source>
        <dbReference type="Proteomes" id="UP000314982"/>
    </source>
</evidence>
<evidence type="ECO:0000256" key="7">
    <source>
        <dbReference type="SAM" id="SignalP"/>
    </source>
</evidence>
<dbReference type="PROSITE" id="PS51362">
    <property type="entry name" value="TGF_BETA_2"/>
    <property type="match status" value="1"/>
</dbReference>
<dbReference type="SUPFAM" id="SSF57501">
    <property type="entry name" value="Cystine-knot cytokines"/>
    <property type="match status" value="1"/>
</dbReference>
<feature type="domain" description="TGF-beta family profile" evidence="8">
    <location>
        <begin position="462"/>
        <end position="572"/>
    </location>
</feature>
<dbReference type="GO" id="GO:0008406">
    <property type="term" value="P:gonad development"/>
    <property type="evidence" value="ECO:0007669"/>
    <property type="project" value="Ensembl"/>
</dbReference>
<comment type="similarity">
    <text evidence="5">Belongs to the TGF-beta family.</text>
</comment>
<feature type="chain" id="PRO_5021421101" evidence="7">
    <location>
        <begin position="20"/>
        <end position="572"/>
    </location>
</feature>
<reference evidence="10" key="1">
    <citation type="submission" date="2018-06" db="EMBL/GenBank/DDBJ databases">
        <title>Genome assembly of Danube salmon.</title>
        <authorList>
            <person name="Macqueen D.J."/>
            <person name="Gundappa M.K."/>
        </authorList>
    </citation>
    <scope>NUCLEOTIDE SEQUENCE [LARGE SCALE GENOMIC DNA]</scope>
</reference>
<comment type="subcellular location">
    <subcellularLocation>
        <location evidence="1">Secreted</location>
    </subcellularLocation>
</comment>
<evidence type="ECO:0000259" key="8">
    <source>
        <dbReference type="PROSITE" id="PS51362"/>
    </source>
</evidence>
<dbReference type="GO" id="GO:2000835">
    <property type="term" value="P:negative regulation of androgen secretion"/>
    <property type="evidence" value="ECO:0007669"/>
    <property type="project" value="Ensembl"/>
</dbReference>
<proteinExistence type="inferred from homology"/>
<evidence type="ECO:0000256" key="2">
    <source>
        <dbReference type="ARBA" id="ARBA00022525"/>
    </source>
</evidence>
<keyword evidence="4" id="KW-0221">Differentiation</keyword>
<protein>
    <submittedName>
        <fullName evidence="9">Anti-Mullerian hormone</fullName>
    </submittedName>
</protein>
<organism evidence="9 10">
    <name type="scientific">Hucho hucho</name>
    <name type="common">huchen</name>
    <dbReference type="NCBI Taxonomy" id="62062"/>
    <lineage>
        <taxon>Eukaryota</taxon>
        <taxon>Metazoa</taxon>
        <taxon>Chordata</taxon>
        <taxon>Craniata</taxon>
        <taxon>Vertebrata</taxon>
        <taxon>Euteleostomi</taxon>
        <taxon>Actinopterygii</taxon>
        <taxon>Neopterygii</taxon>
        <taxon>Teleostei</taxon>
        <taxon>Protacanthopterygii</taxon>
        <taxon>Salmoniformes</taxon>
        <taxon>Salmonidae</taxon>
        <taxon>Salmoninae</taxon>
        <taxon>Hucho</taxon>
    </lineage>
</organism>
<dbReference type="PIRSF" id="PIRSF037270">
    <property type="entry name" value="Muellerian-inhibiting_factor"/>
    <property type="match status" value="1"/>
</dbReference>
<dbReference type="GO" id="GO:0008083">
    <property type="term" value="F:growth factor activity"/>
    <property type="evidence" value="ECO:0007669"/>
    <property type="project" value="UniProtKB-KW"/>
</dbReference>
<keyword evidence="5" id="KW-0339">Growth factor</keyword>
<dbReference type="Pfam" id="PF00019">
    <property type="entry name" value="TGF_beta"/>
    <property type="match status" value="1"/>
</dbReference>
<sequence>MRLWCIFCLILLLPSTMVTRPHQGRLSDSLLGRCQEDPTPDHPGTGPGDKSSMEVGKGLGENALTVKETINSHPSAPPNPPGDTPCFGRIPSHGEVIEDMLSALREGWDQESDLRKEDLTRFGVCSHSDGAPIPALSTLAEEAKKEKHRLHVWHPTKELMEAEVEGGGLVLTLHLPRPPLSNIKPILLLAFRNPRTGAPGAITFTSHSLQPYKQTVCISEGTQFLILTGKQTEGKSKLKWRFNVDTKTQETGQKLSELRGILIGDGTRSDVSVIPLVLFSMDRGTDERVTEKQSPSPAPSGTYTFLCELQKFLSDVMPPQTQSQPWAASVPLYSLDSLPPLSLGVSSSETLLARLLNSSAPTLFSFPTQGSVLQGHRGELSLQPALLEVLRQRLEEVLVQMRAEEVGKAGMDRLRRLQELSVLPKEDEEAPEGVGSPSETQYRALLLLKALQTVVGAWDVERGQRATRAGQKGPGNRHLCRLHSLTVSLEKYLLSPPEATIYNCQGVCSFPLTNGNNHAILLNSQVQSGLALERSLCCVPVDYEDLKVVELDEHGTNICYKPNMVAKECGCR</sequence>
<dbReference type="SMART" id="SM00204">
    <property type="entry name" value="TGFB"/>
    <property type="match status" value="1"/>
</dbReference>
<evidence type="ECO:0000256" key="5">
    <source>
        <dbReference type="RuleBase" id="RU000354"/>
    </source>
</evidence>